<comment type="caution">
    <text evidence="2">The sequence shown here is derived from an EMBL/GenBank/DDBJ whole genome shotgun (WGS) entry which is preliminary data.</text>
</comment>
<dbReference type="InterPro" id="IPR021279">
    <property type="entry name" value="DUF2721"/>
</dbReference>
<accession>A0ABT9H5P3</accession>
<dbReference type="EMBL" id="JAVAIL010000001">
    <property type="protein sequence ID" value="MDP4538637.1"/>
    <property type="molecule type" value="Genomic_DNA"/>
</dbReference>
<feature type="transmembrane region" description="Helical" evidence="1">
    <location>
        <begin position="93"/>
        <end position="117"/>
    </location>
</feature>
<evidence type="ECO:0000256" key="1">
    <source>
        <dbReference type="SAM" id="Phobius"/>
    </source>
</evidence>
<keyword evidence="1" id="KW-0812">Transmembrane</keyword>
<keyword evidence="1" id="KW-0472">Membrane</keyword>
<dbReference type="RefSeq" id="WP_305928763.1">
    <property type="nucleotide sequence ID" value="NZ_JAVAIL010000001.1"/>
</dbReference>
<feature type="transmembrane region" description="Helical" evidence="1">
    <location>
        <begin position="34"/>
        <end position="56"/>
    </location>
</feature>
<evidence type="ECO:0000313" key="2">
    <source>
        <dbReference type="EMBL" id="MDP4538637.1"/>
    </source>
</evidence>
<sequence>MTIDILTVGGSFAFELLERTASTPRVQQIVQLSLAPAFLLSAIGAIMNVMMSRLIWVAERIERINRRIDDGVASGEASELAWLGQRRRHSQKALVFSTASAVTISIVIALLFVSAYIEARIGSLIALAWVVTMSLLVSGLVFFLLETRLATRGPRRIALEDET</sequence>
<protein>
    <submittedName>
        <fullName evidence="2">DUF2721 domain-containing protein</fullName>
    </submittedName>
</protein>
<gene>
    <name evidence="2" type="ORF">Q9K01_03235</name>
</gene>
<feature type="transmembrane region" description="Helical" evidence="1">
    <location>
        <begin position="123"/>
        <end position="145"/>
    </location>
</feature>
<dbReference type="Proteomes" id="UP001235664">
    <property type="component" value="Unassembled WGS sequence"/>
</dbReference>
<dbReference type="Pfam" id="PF11026">
    <property type="entry name" value="DUF2721"/>
    <property type="match status" value="1"/>
</dbReference>
<name>A0ABT9H5P3_9SPHN</name>
<evidence type="ECO:0000313" key="3">
    <source>
        <dbReference type="Proteomes" id="UP001235664"/>
    </source>
</evidence>
<keyword evidence="3" id="KW-1185">Reference proteome</keyword>
<keyword evidence="1" id="KW-1133">Transmembrane helix</keyword>
<organism evidence="2 3">
    <name type="scientific">Qipengyuania benthica</name>
    <dbReference type="NCBI Taxonomy" id="3067651"/>
    <lineage>
        <taxon>Bacteria</taxon>
        <taxon>Pseudomonadati</taxon>
        <taxon>Pseudomonadota</taxon>
        <taxon>Alphaproteobacteria</taxon>
        <taxon>Sphingomonadales</taxon>
        <taxon>Erythrobacteraceae</taxon>
        <taxon>Qipengyuania</taxon>
    </lineage>
</organism>
<proteinExistence type="predicted"/>
<reference evidence="2 3" key="1">
    <citation type="submission" date="2023-08" db="EMBL/GenBank/DDBJ databases">
        <title>genomic of DY56.</title>
        <authorList>
            <person name="Wang Y."/>
        </authorList>
    </citation>
    <scope>NUCLEOTIDE SEQUENCE [LARGE SCALE GENOMIC DNA]</scope>
    <source>
        <strain evidence="2 3">DY56-A-20</strain>
    </source>
</reference>